<organism evidence="13 14">
    <name type="scientific">Otolemur garnettii</name>
    <name type="common">Small-eared galago</name>
    <name type="synonym">Garnett's greater bushbaby</name>
    <dbReference type="NCBI Taxonomy" id="30611"/>
    <lineage>
        <taxon>Eukaryota</taxon>
        <taxon>Metazoa</taxon>
        <taxon>Chordata</taxon>
        <taxon>Craniata</taxon>
        <taxon>Vertebrata</taxon>
        <taxon>Euteleostomi</taxon>
        <taxon>Mammalia</taxon>
        <taxon>Eutheria</taxon>
        <taxon>Euarchontoglires</taxon>
        <taxon>Primates</taxon>
        <taxon>Strepsirrhini</taxon>
        <taxon>Lorisiformes</taxon>
        <taxon>Galagidae</taxon>
        <taxon>Otolemur</taxon>
    </lineage>
</organism>
<dbReference type="GO" id="GO:0051607">
    <property type="term" value="P:defense response to virus"/>
    <property type="evidence" value="ECO:0007669"/>
    <property type="project" value="UniProtKB-KW"/>
</dbReference>
<dbReference type="PANTHER" id="PTHR11419:SF0">
    <property type="entry name" value="INTERFERON GAMMA"/>
    <property type="match status" value="1"/>
</dbReference>
<dbReference type="SUPFAM" id="SSF47266">
    <property type="entry name" value="4-helical cytokines"/>
    <property type="match status" value="1"/>
</dbReference>
<evidence type="ECO:0000256" key="8">
    <source>
        <dbReference type="ARBA" id="ARBA00023180"/>
    </source>
</evidence>
<evidence type="ECO:0000313" key="14">
    <source>
        <dbReference type="Proteomes" id="UP000005225"/>
    </source>
</evidence>
<dbReference type="GO" id="GO:0060557">
    <property type="term" value="P:positive regulation of vitamin D biosynthetic process"/>
    <property type="evidence" value="ECO:0007669"/>
    <property type="project" value="Ensembl"/>
</dbReference>
<dbReference type="GO" id="GO:0032755">
    <property type="term" value="P:positive regulation of interleukin-6 production"/>
    <property type="evidence" value="ECO:0007669"/>
    <property type="project" value="Ensembl"/>
</dbReference>
<dbReference type="OrthoDB" id="9937106at2759"/>
<reference evidence="14" key="1">
    <citation type="submission" date="2011-03" db="EMBL/GenBank/DDBJ databases">
        <title>Version 3 of the genome sequence of Otolemur garnettii (Bushbaby).</title>
        <authorList>
            <consortium name="The Broad Institute Genome Sequencing Platform"/>
            <person name="Di Palma F."/>
            <person name="Johnson J."/>
            <person name="Lander E.S."/>
            <person name="Lindblad-Toh K."/>
            <person name="Jaffe D.B."/>
            <person name="Gnerre S."/>
            <person name="MacCallum I."/>
            <person name="Przybylski D."/>
            <person name="Ribeiro F.J."/>
            <person name="Burton J.N."/>
            <person name="Walker B.J."/>
            <person name="Sharpe T."/>
            <person name="Hall G."/>
        </authorList>
    </citation>
    <scope>NUCLEOTIDE SEQUENCE [LARGE SCALE GENOMIC DNA]</scope>
</reference>
<dbReference type="GO" id="GO:0030225">
    <property type="term" value="P:macrophage differentiation"/>
    <property type="evidence" value="ECO:0007669"/>
    <property type="project" value="Ensembl"/>
</dbReference>
<evidence type="ECO:0000256" key="11">
    <source>
        <dbReference type="PIRNR" id="PIRNR001936"/>
    </source>
</evidence>
<keyword evidence="4 11" id="KW-0202">Cytokine</keyword>
<keyword evidence="12" id="KW-0732">Signal</keyword>
<dbReference type="Pfam" id="PF00714">
    <property type="entry name" value="IFN-gamma"/>
    <property type="match status" value="1"/>
</dbReference>
<feature type="signal peptide" evidence="12">
    <location>
        <begin position="1"/>
        <end position="20"/>
    </location>
</feature>
<dbReference type="GO" id="GO:0002726">
    <property type="term" value="P:positive regulation of T cell cytokine production"/>
    <property type="evidence" value="ECO:0007669"/>
    <property type="project" value="Ensembl"/>
</dbReference>
<evidence type="ECO:0000256" key="12">
    <source>
        <dbReference type="SAM" id="SignalP"/>
    </source>
</evidence>
<dbReference type="FunCoup" id="H0WPL1">
    <property type="interactions" value="797"/>
</dbReference>
<evidence type="ECO:0000256" key="7">
    <source>
        <dbReference type="ARBA" id="ARBA00023118"/>
    </source>
</evidence>
<dbReference type="GO" id="GO:0048143">
    <property type="term" value="P:astrocyte activation"/>
    <property type="evidence" value="ECO:0007669"/>
    <property type="project" value="Ensembl"/>
</dbReference>
<dbReference type="GO" id="GO:0051044">
    <property type="term" value="P:positive regulation of membrane protein ectodomain proteolysis"/>
    <property type="evidence" value="ECO:0007669"/>
    <property type="project" value="Ensembl"/>
</dbReference>
<dbReference type="GO" id="GO:0050769">
    <property type="term" value="P:positive regulation of neurogenesis"/>
    <property type="evidence" value="ECO:0007669"/>
    <property type="project" value="Ensembl"/>
</dbReference>
<dbReference type="OMA" id="QIVSMYL"/>
<dbReference type="GO" id="GO:0038196">
    <property type="term" value="P:type III interferon-mediated signaling pathway"/>
    <property type="evidence" value="ECO:0007669"/>
    <property type="project" value="Ensembl"/>
</dbReference>
<dbReference type="KEGG" id="oga:100945607"/>
<dbReference type="Proteomes" id="UP000005225">
    <property type="component" value="Unassembled WGS sequence"/>
</dbReference>
<dbReference type="GO" id="GO:0060333">
    <property type="term" value="P:type II interferon-mediated signaling pathway"/>
    <property type="evidence" value="ECO:0007669"/>
    <property type="project" value="Ensembl"/>
</dbReference>
<proteinExistence type="inferred from homology"/>
<dbReference type="GO" id="GO:0097191">
    <property type="term" value="P:extrinsic apoptotic signaling pathway"/>
    <property type="evidence" value="ECO:0007669"/>
    <property type="project" value="Ensembl"/>
</dbReference>
<dbReference type="GO" id="GO:0010634">
    <property type="term" value="P:positive regulation of epithelial cell migration"/>
    <property type="evidence" value="ECO:0007669"/>
    <property type="project" value="Ensembl"/>
</dbReference>
<dbReference type="CTD" id="3458"/>
<accession>H0WPL1</accession>
<dbReference type="GeneTree" id="ENSGT00390000007831"/>
<dbReference type="GO" id="GO:0005125">
    <property type="term" value="F:cytokine activity"/>
    <property type="evidence" value="ECO:0007669"/>
    <property type="project" value="UniProtKB-KW"/>
</dbReference>
<dbReference type="GO" id="GO:0005133">
    <property type="term" value="F:type II interferon receptor binding"/>
    <property type="evidence" value="ECO:0007669"/>
    <property type="project" value="InterPro"/>
</dbReference>
<dbReference type="InParanoid" id="H0WPL1"/>
<evidence type="ECO:0000256" key="1">
    <source>
        <dbReference type="ARBA" id="ARBA00004613"/>
    </source>
</evidence>
<name>H0WPL1_OTOGA</name>
<reference evidence="13" key="2">
    <citation type="submission" date="2025-08" db="UniProtKB">
        <authorList>
            <consortium name="Ensembl"/>
        </authorList>
    </citation>
    <scope>IDENTIFICATION</scope>
</reference>
<dbReference type="STRING" id="30611.ENSOGAP00000003836"/>
<comment type="subcellular location">
    <subcellularLocation>
        <location evidence="1 11">Secreted</location>
    </subcellularLocation>
</comment>
<dbReference type="GO" id="GO:0050796">
    <property type="term" value="P:regulation of insulin secretion"/>
    <property type="evidence" value="ECO:0007669"/>
    <property type="project" value="Ensembl"/>
</dbReference>
<keyword evidence="8" id="KW-0325">Glycoprotein</keyword>
<dbReference type="GO" id="GO:0032747">
    <property type="term" value="P:positive regulation of interleukin-23 production"/>
    <property type="evidence" value="ECO:0007669"/>
    <property type="project" value="Ensembl"/>
</dbReference>
<dbReference type="GO" id="GO:0001774">
    <property type="term" value="P:microglial cell activation"/>
    <property type="evidence" value="ECO:0007669"/>
    <property type="project" value="Ensembl"/>
</dbReference>
<dbReference type="Ensembl" id="ENSOGAT00000004301.1">
    <property type="protein sequence ID" value="ENSOGAP00000003836.1"/>
    <property type="gene ID" value="ENSOGAG00000004299.1"/>
</dbReference>
<dbReference type="GO" id="GO:0038110">
    <property type="term" value="P:interleukin-2-mediated signaling pathway"/>
    <property type="evidence" value="ECO:0007669"/>
    <property type="project" value="Ensembl"/>
</dbReference>
<dbReference type="InterPro" id="IPR002069">
    <property type="entry name" value="Interferon_gamma"/>
</dbReference>
<keyword evidence="7 11" id="KW-0051">Antiviral defense</keyword>
<evidence type="ECO:0000256" key="4">
    <source>
        <dbReference type="ARBA" id="ARBA00022514"/>
    </source>
</evidence>
<dbReference type="EMBL" id="AAQR03139897">
    <property type="status" value="NOT_ANNOTATED_CDS"/>
    <property type="molecule type" value="Genomic_DNA"/>
</dbReference>
<evidence type="ECO:0000256" key="5">
    <source>
        <dbReference type="ARBA" id="ARBA00022525"/>
    </source>
</evidence>
<dbReference type="GO" id="GO:0045672">
    <property type="term" value="P:positive regulation of osteoclast differentiation"/>
    <property type="evidence" value="ECO:0007669"/>
    <property type="project" value="Ensembl"/>
</dbReference>
<dbReference type="GO" id="GO:2000309">
    <property type="term" value="P:positive regulation of tumor necrosis factor (ligand) superfamily member 11 production"/>
    <property type="evidence" value="ECO:0007669"/>
    <property type="project" value="Ensembl"/>
</dbReference>
<protein>
    <recommendedName>
        <fullName evidence="3 11">Interferon gamma</fullName>
        <shortName evidence="11">IFN-gamma</shortName>
    </recommendedName>
</protein>
<dbReference type="GO" id="GO:0032735">
    <property type="term" value="P:positive regulation of interleukin-12 production"/>
    <property type="evidence" value="ECO:0007669"/>
    <property type="project" value="Ensembl"/>
</dbReference>
<dbReference type="Gene3D" id="1.20.1250.10">
    <property type="match status" value="1"/>
</dbReference>
<sequence>MQFTSYIVAVQLCVLLGSSAFYCRVTSSAEIDQLKEYFNTSSTDTAGGGILFLDILKNWEKESDKIIQSQIVSFYFKLFEQHKDNQTIKKSIETIKEEIIAKFFNSSYSKAEAFQNLLRISVHDLQVQRKAISELYEVIVSLVPGTPLRKRKRSQTLFRGRRTPK</sequence>
<feature type="chain" id="PRO_5003544489" description="Interferon gamma" evidence="12">
    <location>
        <begin position="21"/>
        <end position="165"/>
    </location>
</feature>
<dbReference type="FunFam" id="1.20.1250.10:FF:000007">
    <property type="entry name" value="Interferon gamma"/>
    <property type="match status" value="1"/>
</dbReference>
<dbReference type="GO" id="GO:0032834">
    <property type="term" value="P:positive regulation of CD4-positive, CD25-positive, alpha-beta regulatory T cell differentiation involved in immune response"/>
    <property type="evidence" value="ECO:0007669"/>
    <property type="project" value="Ensembl"/>
</dbReference>
<keyword evidence="6 11" id="KW-0341">Growth regulation</keyword>
<dbReference type="AlphaFoldDB" id="H0WPL1"/>
<dbReference type="GO" id="GO:0032722">
    <property type="term" value="P:positive regulation of chemokine production"/>
    <property type="evidence" value="ECO:0007669"/>
    <property type="project" value="Ensembl"/>
</dbReference>
<comment type="subunit">
    <text evidence="10">Homodimer. Interacts with IFNGR1 (via extracellular domain); this interaction promotes IFNGR1 dimerization.</text>
</comment>
<dbReference type="GO" id="GO:0005615">
    <property type="term" value="C:extracellular space"/>
    <property type="evidence" value="ECO:0007669"/>
    <property type="project" value="UniProtKB-KW"/>
</dbReference>
<dbReference type="GO" id="GO:0038096">
    <property type="term" value="P:Fc-gamma receptor signaling pathway involved in phagocytosis"/>
    <property type="evidence" value="ECO:0007669"/>
    <property type="project" value="Ensembl"/>
</dbReference>
<dbReference type="GO" id="GO:0045892">
    <property type="term" value="P:negative regulation of DNA-templated transcription"/>
    <property type="evidence" value="ECO:0007669"/>
    <property type="project" value="Ensembl"/>
</dbReference>
<dbReference type="GO" id="GO:0002250">
    <property type="term" value="P:adaptive immune response"/>
    <property type="evidence" value="ECO:0007669"/>
    <property type="project" value="TreeGrafter"/>
</dbReference>
<comment type="function">
    <text evidence="11">Type II interferon produced by immune cells such as T-cells and NK cells that plays crucial roles in antimicrobial, antiviral, and antitumor responses by activating effector immune cells and enhancing antigen presentation. Primarily signals through the JAK-STAT pathway after interaction with its receptor IFNGR1 to affect gene regulation. Upon IFNG binding, IFNGR1 intracellular domain opens out to allow association of downstream signaling components JAK2, JAK1 and STAT1, leading to STAT1 activation, nuclear translocation and transcription of IFNG-regulated genes. Many of the induced genes are transcription factors such as IRF1 that are able to further drive regulation of a next wave of transcription. Plays a role in class I antigen presentation pathway by inducing a replacement of catalytic proteasome subunits with immunoproteasome subunits. In turn, increases the quantity, quality, and repertoire of peptides for class I MHC loading. Increases the efficiency of peptide generation also by inducing the expression of activator PA28 that associates with the proteasome and alters its proteolytic cleavage preference. Up-regulates as well MHC II complexes on the cell surface by promoting expression of several key molecules such as cathepsins B/CTSB, H/CTSH, and L/CTSL. Participates in the regulation of hematopoietic stem cells during development and under homeostatic conditions by affecting their development, quiescence, and differentiation.</text>
</comment>
<evidence type="ECO:0000256" key="3">
    <source>
        <dbReference type="ARBA" id="ARBA00016945"/>
    </source>
</evidence>
<dbReference type="GO" id="GO:0048662">
    <property type="term" value="P:negative regulation of smooth muscle cell proliferation"/>
    <property type="evidence" value="ECO:0007669"/>
    <property type="project" value="Ensembl"/>
</dbReference>
<dbReference type="GO" id="GO:0002281">
    <property type="term" value="P:macrophage activation involved in immune response"/>
    <property type="evidence" value="ECO:0007669"/>
    <property type="project" value="Ensembl"/>
</dbReference>
<comment type="similarity">
    <text evidence="2 11">Belongs to the type II (or gamma) interferon family.</text>
</comment>
<dbReference type="GO" id="GO:0006959">
    <property type="term" value="P:humoral immune response"/>
    <property type="evidence" value="ECO:0007669"/>
    <property type="project" value="TreeGrafter"/>
</dbReference>
<evidence type="ECO:0000256" key="10">
    <source>
        <dbReference type="ARBA" id="ARBA00024373"/>
    </source>
</evidence>
<dbReference type="eggNOG" id="ENOG502SBGW">
    <property type="taxonomic scope" value="Eukaryota"/>
</dbReference>
<dbReference type="InterPro" id="IPR009079">
    <property type="entry name" value="4_helix_cytokine-like_core"/>
</dbReference>
<reference evidence="13" key="3">
    <citation type="submission" date="2025-09" db="UniProtKB">
        <authorList>
            <consortium name="Ensembl"/>
        </authorList>
    </citation>
    <scope>IDENTIFICATION</scope>
</reference>
<dbReference type="HOGENOM" id="CLU_135106_0_0_1"/>
<keyword evidence="5 11" id="KW-0964">Secreted</keyword>
<dbReference type="GeneID" id="100945607"/>
<dbReference type="GO" id="GO:0034393">
    <property type="term" value="P:positive regulation of smooth muscle cell apoptotic process"/>
    <property type="evidence" value="ECO:0007669"/>
    <property type="project" value="Ensembl"/>
</dbReference>
<dbReference type="GO" id="GO:0050729">
    <property type="term" value="P:positive regulation of inflammatory response"/>
    <property type="evidence" value="ECO:0007669"/>
    <property type="project" value="Ensembl"/>
</dbReference>
<dbReference type="GO" id="GO:1902004">
    <property type="term" value="P:positive regulation of amyloid-beta formation"/>
    <property type="evidence" value="ECO:0007669"/>
    <property type="project" value="Ensembl"/>
</dbReference>
<evidence type="ECO:0000256" key="6">
    <source>
        <dbReference type="ARBA" id="ARBA00022604"/>
    </source>
</evidence>
<keyword evidence="14" id="KW-1185">Reference proteome</keyword>
<dbReference type="GO" id="GO:0007259">
    <property type="term" value="P:cell surface receptor signaling pathway via JAK-STAT"/>
    <property type="evidence" value="ECO:0007669"/>
    <property type="project" value="Ensembl"/>
</dbReference>
<keyword evidence="9" id="KW-0873">Pyrrolidone carboxylic acid</keyword>
<evidence type="ECO:0000313" key="13">
    <source>
        <dbReference type="Ensembl" id="ENSOGAP00000003836.1"/>
    </source>
</evidence>
<gene>
    <name evidence="13" type="primary">IFNG</name>
</gene>
<evidence type="ECO:0000256" key="2">
    <source>
        <dbReference type="ARBA" id="ARBA00007566"/>
    </source>
</evidence>
<dbReference type="PIRSF" id="PIRSF001936">
    <property type="entry name" value="IFN-gamma"/>
    <property type="match status" value="1"/>
</dbReference>
<dbReference type="GO" id="GO:0060552">
    <property type="term" value="P:positive regulation of fructose 1,6-bisphosphate metabolic process"/>
    <property type="evidence" value="ECO:0007669"/>
    <property type="project" value="Ensembl"/>
</dbReference>
<evidence type="ECO:0000256" key="9">
    <source>
        <dbReference type="ARBA" id="ARBA00023283"/>
    </source>
</evidence>
<dbReference type="GO" id="GO:0031334">
    <property type="term" value="P:positive regulation of protein-containing complex assembly"/>
    <property type="evidence" value="ECO:0007669"/>
    <property type="project" value="Ensembl"/>
</dbReference>
<dbReference type="GO" id="GO:0045429">
    <property type="term" value="P:positive regulation of nitric oxide biosynthetic process"/>
    <property type="evidence" value="ECO:0007669"/>
    <property type="project" value="Ensembl"/>
</dbReference>
<dbReference type="GO" id="GO:0010508">
    <property type="term" value="P:positive regulation of autophagy"/>
    <property type="evidence" value="ECO:0007669"/>
    <property type="project" value="Ensembl"/>
</dbReference>
<dbReference type="GO" id="GO:0042307">
    <property type="term" value="P:positive regulation of protein import into nucleus"/>
    <property type="evidence" value="ECO:0007669"/>
    <property type="project" value="Ensembl"/>
</dbReference>
<dbReference type="RefSeq" id="XP_003797897.1">
    <property type="nucleotide sequence ID" value="XM_003797849.2"/>
</dbReference>
<dbReference type="PANTHER" id="PTHR11419">
    <property type="entry name" value="INTERFERON GAMMA"/>
    <property type="match status" value="1"/>
</dbReference>
<dbReference type="GO" id="GO:0032700">
    <property type="term" value="P:negative regulation of interleukin-17 production"/>
    <property type="evidence" value="ECO:0007669"/>
    <property type="project" value="Ensembl"/>
</dbReference>